<dbReference type="STRING" id="1423724.FC32_GL000523"/>
<sequence>MIMNLIMSSIASAIGAFLGTKFELGSYKKKKEYDDEHDNYKNLMKKIVPALTYTSALFPTFDTLPIDEPEREKFIKQRYTMAFDAQLEYWIFLQKNRPFWDEDFYKKLEKISTEMRSIQKMYTWKFFVDGQKIAAMSAEEKYKEKCLNLREDVLENVSDLVREKININ</sequence>
<accession>A0A0R1TTJ4</accession>
<reference evidence="1 2" key="1">
    <citation type="journal article" date="2015" name="Genome Announc.">
        <title>Expanding the biotechnology potential of lactobacilli through comparative genomics of 213 strains and associated genera.</title>
        <authorList>
            <person name="Sun Z."/>
            <person name="Harris H.M."/>
            <person name="McCann A."/>
            <person name="Guo C."/>
            <person name="Argimon S."/>
            <person name="Zhang W."/>
            <person name="Yang X."/>
            <person name="Jeffery I.B."/>
            <person name="Cooney J.C."/>
            <person name="Kagawa T.F."/>
            <person name="Liu W."/>
            <person name="Song Y."/>
            <person name="Salvetti E."/>
            <person name="Wrobel A."/>
            <person name="Rasinkangas P."/>
            <person name="Parkhill J."/>
            <person name="Rea M.C."/>
            <person name="O'Sullivan O."/>
            <person name="Ritari J."/>
            <person name="Douillard F.P."/>
            <person name="Paul Ross R."/>
            <person name="Yang R."/>
            <person name="Briner A.E."/>
            <person name="Felis G.E."/>
            <person name="de Vos W.M."/>
            <person name="Barrangou R."/>
            <person name="Klaenhammer T.R."/>
            <person name="Caufield P.W."/>
            <person name="Cui Y."/>
            <person name="Zhang H."/>
            <person name="O'Toole P.W."/>
        </authorList>
    </citation>
    <scope>NUCLEOTIDE SEQUENCE [LARGE SCALE GENOMIC DNA]</scope>
    <source>
        <strain evidence="1 2">DSM 16634</strain>
    </source>
</reference>
<evidence type="ECO:0000313" key="2">
    <source>
        <dbReference type="Proteomes" id="UP000051324"/>
    </source>
</evidence>
<dbReference type="PATRIC" id="fig|1423724.4.peg.551"/>
<name>A0A0R1TTJ4_9LACO</name>
<dbReference type="EMBL" id="AZFT01000049">
    <property type="protein sequence ID" value="KRL84625.1"/>
    <property type="molecule type" value="Genomic_DNA"/>
</dbReference>
<proteinExistence type="predicted"/>
<dbReference type="AlphaFoldDB" id="A0A0R1TTJ4"/>
<organism evidence="1 2">
    <name type="scientific">Ligilactobacillus apodemi DSM 16634 = JCM 16172</name>
    <dbReference type="NCBI Taxonomy" id="1423724"/>
    <lineage>
        <taxon>Bacteria</taxon>
        <taxon>Bacillati</taxon>
        <taxon>Bacillota</taxon>
        <taxon>Bacilli</taxon>
        <taxon>Lactobacillales</taxon>
        <taxon>Lactobacillaceae</taxon>
        <taxon>Ligilactobacillus</taxon>
    </lineage>
</organism>
<gene>
    <name evidence="1" type="ORF">FC32_GL000523</name>
</gene>
<evidence type="ECO:0000313" key="1">
    <source>
        <dbReference type="EMBL" id="KRL84625.1"/>
    </source>
</evidence>
<dbReference type="RefSeq" id="WP_035459942.1">
    <property type="nucleotide sequence ID" value="NZ_AZFT01000049.1"/>
</dbReference>
<comment type="caution">
    <text evidence="1">The sequence shown here is derived from an EMBL/GenBank/DDBJ whole genome shotgun (WGS) entry which is preliminary data.</text>
</comment>
<protein>
    <submittedName>
        <fullName evidence="1">Uncharacterized protein</fullName>
    </submittedName>
</protein>
<dbReference type="Proteomes" id="UP000051324">
    <property type="component" value="Unassembled WGS sequence"/>
</dbReference>
<keyword evidence="2" id="KW-1185">Reference proteome</keyword>